<dbReference type="Gene3D" id="1.20.1300.10">
    <property type="entry name" value="Fumarate reductase/succinate dehydrogenase, transmembrane subunit"/>
    <property type="match status" value="1"/>
</dbReference>
<evidence type="ECO:0000313" key="10">
    <source>
        <dbReference type="EMBL" id="KAH8359712.1"/>
    </source>
</evidence>
<dbReference type="Pfam" id="PF01127">
    <property type="entry name" value="Sdh_cyt"/>
    <property type="match status" value="1"/>
</dbReference>
<evidence type="ECO:0000256" key="8">
    <source>
        <dbReference type="SAM" id="MobiDB-lite"/>
    </source>
</evidence>
<feature type="region of interest" description="Disordered" evidence="8">
    <location>
        <begin position="1"/>
        <end position="23"/>
    </location>
</feature>
<dbReference type="GO" id="GO:0009055">
    <property type="term" value="F:electron transfer activity"/>
    <property type="evidence" value="ECO:0007669"/>
    <property type="project" value="InterPro"/>
</dbReference>
<dbReference type="Proteomes" id="UP001200034">
    <property type="component" value="Unassembled WGS sequence"/>
</dbReference>
<gene>
    <name evidence="10" type="ORF">KR093_008467</name>
</gene>
<dbReference type="NCBIfam" id="TIGR02970">
    <property type="entry name" value="succ_dehyd_cytB"/>
    <property type="match status" value="1"/>
</dbReference>
<evidence type="ECO:0000256" key="6">
    <source>
        <dbReference type="ARBA" id="ARBA00023004"/>
    </source>
</evidence>
<organism evidence="10 11">
    <name type="scientific">Drosophila rubida</name>
    <dbReference type="NCBI Taxonomy" id="30044"/>
    <lineage>
        <taxon>Eukaryota</taxon>
        <taxon>Metazoa</taxon>
        <taxon>Ecdysozoa</taxon>
        <taxon>Arthropoda</taxon>
        <taxon>Hexapoda</taxon>
        <taxon>Insecta</taxon>
        <taxon>Pterygota</taxon>
        <taxon>Neoptera</taxon>
        <taxon>Endopterygota</taxon>
        <taxon>Diptera</taxon>
        <taxon>Brachycera</taxon>
        <taxon>Muscomorpha</taxon>
        <taxon>Ephydroidea</taxon>
        <taxon>Drosophilidae</taxon>
        <taxon>Drosophila</taxon>
    </lineage>
</organism>
<keyword evidence="4" id="KW-0479">Metal-binding</keyword>
<evidence type="ECO:0000256" key="1">
    <source>
        <dbReference type="ARBA" id="ARBA00004370"/>
    </source>
</evidence>
<dbReference type="GO" id="GO:0016020">
    <property type="term" value="C:membrane"/>
    <property type="evidence" value="ECO:0007669"/>
    <property type="project" value="UniProtKB-SubCell"/>
</dbReference>
<evidence type="ECO:0000256" key="4">
    <source>
        <dbReference type="ARBA" id="ARBA00022723"/>
    </source>
</evidence>
<protein>
    <recommendedName>
        <fullName evidence="12">Succinate dehydrogenase cytochrome b560 subunit, mitochondrial</fullName>
    </recommendedName>
</protein>
<dbReference type="PANTHER" id="PTHR10978:SF5">
    <property type="entry name" value="SUCCINATE DEHYDROGENASE CYTOCHROME B560 SUBUNIT, MITOCHONDRIAL"/>
    <property type="match status" value="1"/>
</dbReference>
<dbReference type="EMBL" id="JAJJHW010003409">
    <property type="protein sequence ID" value="KAH8359712.1"/>
    <property type="molecule type" value="Genomic_DNA"/>
</dbReference>
<feature type="transmembrane region" description="Helical" evidence="9">
    <location>
        <begin position="150"/>
        <end position="170"/>
    </location>
</feature>
<keyword evidence="6" id="KW-0408">Iron</keyword>
<proteinExistence type="predicted"/>
<dbReference type="InterPro" id="IPR034804">
    <property type="entry name" value="SQR/QFR_C/D"/>
</dbReference>
<keyword evidence="7 9" id="KW-0472">Membrane</keyword>
<dbReference type="CDD" id="cd03499">
    <property type="entry name" value="SQR_TypeC_SdhC"/>
    <property type="match status" value="1"/>
</dbReference>
<comment type="caution">
    <text evidence="10">The sequence shown here is derived from an EMBL/GenBank/DDBJ whole genome shotgun (WGS) entry which is preliminary data.</text>
</comment>
<dbReference type="InterPro" id="IPR014314">
    <property type="entry name" value="Succ_DH_cytb556"/>
</dbReference>
<keyword evidence="5 9" id="KW-1133">Transmembrane helix</keyword>
<evidence type="ECO:0008006" key="12">
    <source>
        <dbReference type="Google" id="ProtNLM"/>
    </source>
</evidence>
<dbReference type="AlphaFoldDB" id="A0AAD4PI67"/>
<evidence type="ECO:0000256" key="9">
    <source>
        <dbReference type="SAM" id="Phobius"/>
    </source>
</evidence>
<evidence type="ECO:0000256" key="3">
    <source>
        <dbReference type="ARBA" id="ARBA00022692"/>
    </source>
</evidence>
<dbReference type="SUPFAM" id="SSF81343">
    <property type="entry name" value="Fumarate reductase respiratory complex transmembrane subunits"/>
    <property type="match status" value="1"/>
</dbReference>
<keyword evidence="3 9" id="KW-0812">Transmembrane</keyword>
<keyword evidence="11" id="KW-1185">Reference proteome</keyword>
<dbReference type="PANTHER" id="PTHR10978">
    <property type="entry name" value="SUCCINATE DEHYDROGENASE CYTOCHROME B560 SUBUNIT"/>
    <property type="match status" value="1"/>
</dbReference>
<comment type="subcellular location">
    <subcellularLocation>
        <location evidence="1">Membrane</location>
    </subcellularLocation>
</comment>
<dbReference type="GO" id="GO:0006121">
    <property type="term" value="P:mitochondrial electron transport, succinate to ubiquinone"/>
    <property type="evidence" value="ECO:0007669"/>
    <property type="project" value="TreeGrafter"/>
</dbReference>
<dbReference type="GO" id="GO:0005739">
    <property type="term" value="C:mitochondrion"/>
    <property type="evidence" value="ECO:0007669"/>
    <property type="project" value="GOC"/>
</dbReference>
<feature type="non-terminal residue" evidence="10">
    <location>
        <position position="1"/>
    </location>
</feature>
<reference evidence="10" key="1">
    <citation type="journal article" date="2021" name="Mol. Ecol. Resour.">
        <title>Phylogenomic analyses of the genus Drosophila reveals genomic signals of climate adaptation.</title>
        <authorList>
            <person name="Li F."/>
            <person name="Rane R.V."/>
            <person name="Luria V."/>
            <person name="Xiong Z."/>
            <person name="Chen J."/>
            <person name="Li Z."/>
            <person name="Catullo R.A."/>
            <person name="Griffin P.C."/>
            <person name="Schiffer M."/>
            <person name="Pearce S."/>
            <person name="Lee S.F."/>
            <person name="McElroy K."/>
            <person name="Stocker A."/>
            <person name="Shirriffs J."/>
            <person name="Cockerell F."/>
            <person name="Coppin C."/>
            <person name="Sgro C.M."/>
            <person name="Karger A."/>
            <person name="Cain J.W."/>
            <person name="Weber J.A."/>
            <person name="Santpere G."/>
            <person name="Kirschner M.W."/>
            <person name="Hoffmann A.A."/>
            <person name="Oakeshott J.G."/>
            <person name="Zhang G."/>
        </authorList>
    </citation>
    <scope>NUCLEOTIDE SEQUENCE</scope>
    <source>
        <strain evidence="10">BGI-SZ-2011g</strain>
    </source>
</reference>
<feature type="non-terminal residue" evidence="10">
    <location>
        <position position="171"/>
    </location>
</feature>
<dbReference type="GO" id="GO:0046872">
    <property type="term" value="F:metal ion binding"/>
    <property type="evidence" value="ECO:0007669"/>
    <property type="project" value="UniProtKB-KW"/>
</dbReference>
<sequence length="171" mass="19182">SGRKGESKNKGKKEGKEPKRPAGPVAPQIEIRIFPALYPKMGYDEKNMKLGRELSPHLRIYKKQLTSVMSIFLRISGLILAVGVWIIGISGLCCDLKVEALAQKIEKCEFEKSFFNTIRFLVVLPLAYHVVAGTRHLIWYLNVFLSKPEIYVTGYVALALTFILACGLTIL</sequence>
<evidence type="ECO:0000256" key="2">
    <source>
        <dbReference type="ARBA" id="ARBA00022617"/>
    </source>
</evidence>
<keyword evidence="2" id="KW-0349">Heme</keyword>
<evidence type="ECO:0000256" key="5">
    <source>
        <dbReference type="ARBA" id="ARBA00022989"/>
    </source>
</evidence>
<accession>A0AAD4PI67</accession>
<name>A0AAD4PI67_9MUSC</name>
<dbReference type="InterPro" id="IPR000701">
    <property type="entry name" value="SuccDH_FuR_B_TM-su"/>
</dbReference>
<feature type="transmembrane region" description="Helical" evidence="9">
    <location>
        <begin position="117"/>
        <end position="138"/>
    </location>
</feature>
<feature type="compositionally biased region" description="Basic and acidic residues" evidence="8">
    <location>
        <begin position="1"/>
        <end position="20"/>
    </location>
</feature>
<feature type="transmembrane region" description="Helical" evidence="9">
    <location>
        <begin position="71"/>
        <end position="96"/>
    </location>
</feature>
<evidence type="ECO:0000256" key="7">
    <source>
        <dbReference type="ARBA" id="ARBA00023136"/>
    </source>
</evidence>
<evidence type="ECO:0000313" key="11">
    <source>
        <dbReference type="Proteomes" id="UP001200034"/>
    </source>
</evidence>
<dbReference type="GO" id="GO:0006099">
    <property type="term" value="P:tricarboxylic acid cycle"/>
    <property type="evidence" value="ECO:0007669"/>
    <property type="project" value="InterPro"/>
</dbReference>